<sequence>MNEVLASMYEEKIDMSDIQYAALTQIATAPLTAAYCYQIARKNQPLANIIFEKSTCTIHVVDAELQFEADALNKWEVFFLHLSPVNELRVVMISSNLNPGNLPLELLSRIKLCENCRLHNRKLIFKFHDKQTYCDYWADGEYITPNIVCAFNVNISRSSIYNTKDPWPKTLNCIFKQKVPFLVTAHTLNELQKDMSRVTECAEQKFKFIVEPKINNFASVRPDRNFITDDEMPLLFKNYCYTLLVGV</sequence>
<accession>A0A9N9WGQ2</accession>
<protein>
    <recommendedName>
        <fullName evidence="1">Mitochondrial splicing suppressor 51-like C-terminal domain-containing protein</fullName>
    </recommendedName>
</protein>
<evidence type="ECO:0000313" key="3">
    <source>
        <dbReference type="Proteomes" id="UP001153714"/>
    </source>
</evidence>
<dbReference type="Proteomes" id="UP001153714">
    <property type="component" value="Chromosome 4"/>
</dbReference>
<name>A0A9N9WGQ2_9NEOP</name>
<evidence type="ECO:0000313" key="2">
    <source>
        <dbReference type="EMBL" id="CAG9792295.1"/>
    </source>
</evidence>
<organism evidence="2 3">
    <name type="scientific">Diatraea saccharalis</name>
    <name type="common">sugarcane borer</name>
    <dbReference type="NCBI Taxonomy" id="40085"/>
    <lineage>
        <taxon>Eukaryota</taxon>
        <taxon>Metazoa</taxon>
        <taxon>Ecdysozoa</taxon>
        <taxon>Arthropoda</taxon>
        <taxon>Hexapoda</taxon>
        <taxon>Insecta</taxon>
        <taxon>Pterygota</taxon>
        <taxon>Neoptera</taxon>
        <taxon>Endopterygota</taxon>
        <taxon>Lepidoptera</taxon>
        <taxon>Glossata</taxon>
        <taxon>Ditrysia</taxon>
        <taxon>Pyraloidea</taxon>
        <taxon>Crambidae</taxon>
        <taxon>Crambinae</taxon>
        <taxon>Diatraea</taxon>
    </lineage>
</organism>
<keyword evidence="3" id="KW-1185">Reference proteome</keyword>
<dbReference type="AlphaFoldDB" id="A0A9N9WGQ2"/>
<dbReference type="InterPro" id="IPR046824">
    <property type="entry name" value="Mss51-like_C"/>
</dbReference>
<feature type="domain" description="Mitochondrial splicing suppressor 51-like C-terminal" evidence="1">
    <location>
        <begin position="32"/>
        <end position="226"/>
    </location>
</feature>
<dbReference type="PANTHER" id="PTHR28069">
    <property type="entry name" value="GH20023P"/>
    <property type="match status" value="1"/>
</dbReference>
<dbReference type="Pfam" id="PF20179">
    <property type="entry name" value="MSS51_C"/>
    <property type="match status" value="1"/>
</dbReference>
<dbReference type="EMBL" id="OU893335">
    <property type="protein sequence ID" value="CAG9792295.1"/>
    <property type="molecule type" value="Genomic_DNA"/>
</dbReference>
<reference evidence="2" key="2">
    <citation type="submission" date="2022-10" db="EMBL/GenBank/DDBJ databases">
        <authorList>
            <consortium name="ENA_rothamsted_submissions"/>
            <consortium name="culmorum"/>
            <person name="King R."/>
        </authorList>
    </citation>
    <scope>NUCLEOTIDE SEQUENCE</scope>
</reference>
<dbReference type="OrthoDB" id="5282002at2759"/>
<proteinExistence type="predicted"/>
<dbReference type="PANTHER" id="PTHR28069:SF2">
    <property type="entry name" value="GH20023P"/>
    <property type="match status" value="1"/>
</dbReference>
<evidence type="ECO:0000259" key="1">
    <source>
        <dbReference type="Pfam" id="PF20179"/>
    </source>
</evidence>
<gene>
    <name evidence="2" type="ORF">DIATSA_LOCUS9843</name>
</gene>
<reference evidence="2" key="1">
    <citation type="submission" date="2021-12" db="EMBL/GenBank/DDBJ databases">
        <authorList>
            <person name="King R."/>
        </authorList>
    </citation>
    <scope>NUCLEOTIDE SEQUENCE</scope>
</reference>